<dbReference type="AlphaFoldDB" id="A0AAQ3SVX8"/>
<accession>A0AAQ3SVX8</accession>
<protein>
    <submittedName>
        <fullName evidence="2">Uncharacterized protein</fullName>
    </submittedName>
</protein>
<dbReference type="Proteomes" id="UP001341281">
    <property type="component" value="Chromosome 03"/>
</dbReference>
<organism evidence="2 3">
    <name type="scientific">Paspalum notatum var. saurae</name>
    <dbReference type="NCBI Taxonomy" id="547442"/>
    <lineage>
        <taxon>Eukaryota</taxon>
        <taxon>Viridiplantae</taxon>
        <taxon>Streptophyta</taxon>
        <taxon>Embryophyta</taxon>
        <taxon>Tracheophyta</taxon>
        <taxon>Spermatophyta</taxon>
        <taxon>Magnoliopsida</taxon>
        <taxon>Liliopsida</taxon>
        <taxon>Poales</taxon>
        <taxon>Poaceae</taxon>
        <taxon>PACMAD clade</taxon>
        <taxon>Panicoideae</taxon>
        <taxon>Andropogonodae</taxon>
        <taxon>Paspaleae</taxon>
        <taxon>Paspalinae</taxon>
        <taxon>Paspalum</taxon>
    </lineage>
</organism>
<proteinExistence type="predicted"/>
<evidence type="ECO:0000256" key="1">
    <source>
        <dbReference type="SAM" id="Phobius"/>
    </source>
</evidence>
<feature type="transmembrane region" description="Helical" evidence="1">
    <location>
        <begin position="71"/>
        <end position="88"/>
    </location>
</feature>
<sequence length="92" mass="10401">MALRSLAVKLKALPLRVPGFARAGDPWDKVIAEFRHAQRHGSTEELPRRIKSLIEKEFKPHEKKLDRQNRFLGALGLLLCGSLGVAISRPHR</sequence>
<keyword evidence="1" id="KW-1133">Transmembrane helix</keyword>
<keyword evidence="1" id="KW-0812">Transmembrane</keyword>
<reference evidence="2 3" key="1">
    <citation type="submission" date="2024-02" db="EMBL/GenBank/DDBJ databases">
        <title>High-quality chromosome-scale genome assembly of Pensacola bahiagrass (Paspalum notatum Flugge var. saurae).</title>
        <authorList>
            <person name="Vega J.M."/>
            <person name="Podio M."/>
            <person name="Orjuela J."/>
            <person name="Siena L.A."/>
            <person name="Pessino S.C."/>
            <person name="Combes M.C."/>
            <person name="Mariac C."/>
            <person name="Albertini E."/>
            <person name="Pupilli F."/>
            <person name="Ortiz J.P.A."/>
            <person name="Leblanc O."/>
        </authorList>
    </citation>
    <scope>NUCLEOTIDE SEQUENCE [LARGE SCALE GENOMIC DNA]</scope>
    <source>
        <strain evidence="2">R1</strain>
        <tissue evidence="2">Leaf</tissue>
    </source>
</reference>
<dbReference type="EMBL" id="CP144747">
    <property type="protein sequence ID" value="WVZ61878.1"/>
    <property type="molecule type" value="Genomic_DNA"/>
</dbReference>
<evidence type="ECO:0000313" key="3">
    <source>
        <dbReference type="Proteomes" id="UP001341281"/>
    </source>
</evidence>
<gene>
    <name evidence="2" type="ORF">U9M48_011686</name>
</gene>
<keyword evidence="3" id="KW-1185">Reference proteome</keyword>
<keyword evidence="1" id="KW-0472">Membrane</keyword>
<name>A0AAQ3SVX8_PASNO</name>
<evidence type="ECO:0000313" key="2">
    <source>
        <dbReference type="EMBL" id="WVZ61878.1"/>
    </source>
</evidence>